<dbReference type="AlphaFoldDB" id="L0K926"/>
<evidence type="ECO:0000256" key="7">
    <source>
        <dbReference type="SAM" id="Coils"/>
    </source>
</evidence>
<dbReference type="SUPFAM" id="SSF58104">
    <property type="entry name" value="Methyl-accepting chemotaxis protein (MCP) signaling domain"/>
    <property type="match status" value="1"/>
</dbReference>
<feature type="transmembrane region" description="Helical" evidence="8">
    <location>
        <begin position="148"/>
        <end position="170"/>
    </location>
</feature>
<organism evidence="10 11">
    <name type="scientific">Halobacteroides halobius (strain ATCC 35273 / DSM 5150 / MD-1)</name>
    <dbReference type="NCBI Taxonomy" id="748449"/>
    <lineage>
        <taxon>Bacteria</taxon>
        <taxon>Bacillati</taxon>
        <taxon>Bacillota</taxon>
        <taxon>Clostridia</taxon>
        <taxon>Halanaerobiales</taxon>
        <taxon>Halobacteroidaceae</taxon>
        <taxon>Halobacteroides</taxon>
    </lineage>
</organism>
<dbReference type="InterPro" id="IPR002898">
    <property type="entry name" value="MotA_ExbB_proton_chnl"/>
</dbReference>
<name>L0K926_HALHC</name>
<feature type="coiled-coil region" evidence="7">
    <location>
        <begin position="619"/>
        <end position="646"/>
    </location>
</feature>
<feature type="coiled-coil region" evidence="7">
    <location>
        <begin position="89"/>
        <end position="116"/>
    </location>
</feature>
<dbReference type="HOGENOM" id="CLU_416629_0_0_9"/>
<dbReference type="KEGG" id="hhl:Halha_1101"/>
<feature type="transmembrane region" description="Helical" evidence="8">
    <location>
        <begin position="5"/>
        <end position="25"/>
    </location>
</feature>
<evidence type="ECO:0000313" key="10">
    <source>
        <dbReference type="EMBL" id="AGB41055.1"/>
    </source>
</evidence>
<evidence type="ECO:0000256" key="1">
    <source>
        <dbReference type="ARBA" id="ARBA00004651"/>
    </source>
</evidence>
<feature type="coiled-coil region" evidence="7">
    <location>
        <begin position="447"/>
        <end position="492"/>
    </location>
</feature>
<evidence type="ECO:0000256" key="2">
    <source>
        <dbReference type="ARBA" id="ARBA00022475"/>
    </source>
</evidence>
<keyword evidence="6" id="KW-0653">Protein transport</keyword>
<dbReference type="EMBL" id="CP003359">
    <property type="protein sequence ID" value="AGB41055.1"/>
    <property type="molecule type" value="Genomic_DNA"/>
</dbReference>
<evidence type="ECO:0000259" key="9">
    <source>
        <dbReference type="Pfam" id="PF01618"/>
    </source>
</evidence>
<proteinExistence type="inferred from homology"/>
<keyword evidence="5 8" id="KW-0472">Membrane</keyword>
<dbReference type="Pfam" id="PF01618">
    <property type="entry name" value="MotA_ExbB"/>
    <property type="match status" value="1"/>
</dbReference>
<accession>L0K926</accession>
<feature type="domain" description="MotA/TolQ/ExbB proton channel" evidence="9">
    <location>
        <begin position="144"/>
        <end position="226"/>
    </location>
</feature>
<evidence type="ECO:0000313" key="11">
    <source>
        <dbReference type="Proteomes" id="UP000010880"/>
    </source>
</evidence>
<dbReference type="Proteomes" id="UP000010880">
    <property type="component" value="Chromosome"/>
</dbReference>
<keyword evidence="2" id="KW-1003">Cell membrane</keyword>
<dbReference type="RefSeq" id="WP_015326780.1">
    <property type="nucleotide sequence ID" value="NC_019978.1"/>
</dbReference>
<comment type="subcellular location">
    <subcellularLocation>
        <location evidence="1">Cell membrane</location>
        <topology evidence="1">Multi-pass membrane protein</topology>
    </subcellularLocation>
    <subcellularLocation>
        <location evidence="6">Membrane</location>
        <topology evidence="6">Multi-pass membrane protein</topology>
    </subcellularLocation>
</comment>
<keyword evidence="3 8" id="KW-0812">Transmembrane</keyword>
<evidence type="ECO:0000256" key="3">
    <source>
        <dbReference type="ARBA" id="ARBA00022692"/>
    </source>
</evidence>
<dbReference type="Gene3D" id="1.20.5.1230">
    <property type="entry name" value="Apolipoprotein A-I"/>
    <property type="match status" value="1"/>
</dbReference>
<dbReference type="GO" id="GO:0005886">
    <property type="term" value="C:plasma membrane"/>
    <property type="evidence" value="ECO:0007669"/>
    <property type="project" value="UniProtKB-SubCell"/>
</dbReference>
<keyword evidence="7" id="KW-0175">Coiled coil</keyword>
<keyword evidence="6" id="KW-0813">Transport</keyword>
<dbReference type="NCBIfam" id="NF033915">
    <property type="entry name" value="antiphage_ZorA_2"/>
    <property type="match status" value="1"/>
</dbReference>
<evidence type="ECO:0000256" key="4">
    <source>
        <dbReference type="ARBA" id="ARBA00022989"/>
    </source>
</evidence>
<sequence>MKKLIWTILFSIIFIITTWFFVVYLEFPPDIIVQSMFVMIVGVTLITGGRLYFNLHKKQKQITEAIKFLKEFKADKDNNSITHNDFIKLDNYFQDKEELKNTWEQYKDTIRRIKDDAIGEQKNNYFATIEADYFFDEAFITNKINIKLFNYIPQLLIALGIFGTFLGLVQGLEGLKIGNASQTQNSIKNLISGVNLSFLTSLYGIAYSILVTFFQKLFIGDIVTELNSLASQFDLIFPKNTQEDGVKELYNELEKQTASMESMATDFAEVVDQKISATLEENLGPTLEKLGESAERLADISENTNQNAIEKLVENTGEIISDATQDEISKLTNSLSDVTAQNEALFNNFAASISKVEMMIDNQQQVIEQTNNSATNVKKTNENVMHIVGELEKSIEKMNNFSTTQESTIESFGQIMTDIKGYIEHQSKSNQLIAATLEDNYKMAEQQKELNRDLNQATSNLKVVSKTLNPILNSLEDNMTEFDELSKNINNRLVNSISDLENHYQHINTSVASTIDDLDGTVEQLEDNVLGYLDNINQNYDHISKQLNQFGQQSNQLIESLKNFSSTQQQAHDLWKSYKDSFDNLNQELEEGVVEYTSNVRSGVNNILGDYDSHIENVLENFNATINQFTDTLEELNDMLYELEKVSKERTR</sequence>
<evidence type="ECO:0000256" key="8">
    <source>
        <dbReference type="SAM" id="Phobius"/>
    </source>
</evidence>
<feature type="transmembrane region" description="Helical" evidence="8">
    <location>
        <begin position="31"/>
        <end position="53"/>
    </location>
</feature>
<dbReference type="STRING" id="748449.Halha_1101"/>
<dbReference type="GO" id="GO:0015031">
    <property type="term" value="P:protein transport"/>
    <property type="evidence" value="ECO:0007669"/>
    <property type="project" value="UniProtKB-KW"/>
</dbReference>
<evidence type="ECO:0000256" key="6">
    <source>
        <dbReference type="RuleBase" id="RU004057"/>
    </source>
</evidence>
<keyword evidence="4 8" id="KW-1133">Transmembrane helix</keyword>
<comment type="similarity">
    <text evidence="6">Belongs to the exbB/tolQ family.</text>
</comment>
<dbReference type="SUPFAM" id="SSF58113">
    <property type="entry name" value="Apolipoprotein A-I"/>
    <property type="match status" value="1"/>
</dbReference>
<evidence type="ECO:0000256" key="5">
    <source>
        <dbReference type="ARBA" id="ARBA00023136"/>
    </source>
</evidence>
<protein>
    <recommendedName>
        <fullName evidence="9">MotA/TolQ/ExbB proton channel domain-containing protein</fullName>
    </recommendedName>
</protein>
<keyword evidence="11" id="KW-1185">Reference proteome</keyword>
<reference evidence="11" key="1">
    <citation type="submission" date="2012-02" db="EMBL/GenBank/DDBJ databases">
        <title>The complete genome of Halobacteroides halobius DSM 5150.</title>
        <authorList>
            <person name="Lucas S."/>
            <person name="Copeland A."/>
            <person name="Lapidus A."/>
            <person name="Glavina del Rio T."/>
            <person name="Dalin E."/>
            <person name="Tice H."/>
            <person name="Bruce D."/>
            <person name="Goodwin L."/>
            <person name="Pitluck S."/>
            <person name="Peters L."/>
            <person name="Mikhailova N."/>
            <person name="Gu W."/>
            <person name="Kyrpides N."/>
            <person name="Mavromatis K."/>
            <person name="Ivanova N."/>
            <person name="Brettin T."/>
            <person name="Detter J.C."/>
            <person name="Han C."/>
            <person name="Larimer F."/>
            <person name="Land M."/>
            <person name="Hauser L."/>
            <person name="Markowitz V."/>
            <person name="Cheng J.-F."/>
            <person name="Hugenholtz P."/>
            <person name="Woyke T."/>
            <person name="Wu D."/>
            <person name="Tindall B."/>
            <person name="Pomrenke H."/>
            <person name="Brambilla E."/>
            <person name="Klenk H.-P."/>
            <person name="Eisen J.A."/>
        </authorList>
    </citation>
    <scope>NUCLEOTIDE SEQUENCE [LARGE SCALE GENOMIC DNA]</scope>
    <source>
        <strain evidence="11">ATCC 35273 / DSM 5150 / MD-1</strain>
    </source>
</reference>
<gene>
    <name evidence="10" type="ordered locus">Halha_1101</name>
</gene>
<dbReference type="eggNOG" id="COG1511">
    <property type="taxonomic scope" value="Bacteria"/>
</dbReference>